<name>A0ABV0LTB7_9PSEU</name>
<evidence type="ECO:0000259" key="1">
    <source>
        <dbReference type="Pfam" id="PF04073"/>
    </source>
</evidence>
<proteinExistence type="predicted"/>
<evidence type="ECO:0000313" key="2">
    <source>
        <dbReference type="EMBL" id="MEQ0564622.1"/>
    </source>
</evidence>
<sequence>MSSPHDRVIAYLTDAGIPFEVVEHPPAASAEEYSRIVGSQLQQQAKALLLRRYKREGGKDLIIHALPGDARGDLGELAGPLQAKRLRLASVDELEAATGCHFGELPSIGSIFGLPLSIDARLLEQDRVFFNAGRLDRSVVVDLNEVSKIEAPIVVGA</sequence>
<keyword evidence="3" id="KW-1185">Reference proteome</keyword>
<gene>
    <name evidence="2" type="ORF">ABJI51_36575</name>
</gene>
<accession>A0ABV0LTB7</accession>
<feature type="domain" description="YbaK/aminoacyl-tRNA synthetase-associated" evidence="1">
    <location>
        <begin position="24"/>
        <end position="147"/>
    </location>
</feature>
<organism evidence="2 3">
    <name type="scientific">Amycolatopsis melonis</name>
    <dbReference type="NCBI Taxonomy" id="3156488"/>
    <lineage>
        <taxon>Bacteria</taxon>
        <taxon>Bacillati</taxon>
        <taxon>Actinomycetota</taxon>
        <taxon>Actinomycetes</taxon>
        <taxon>Pseudonocardiales</taxon>
        <taxon>Pseudonocardiaceae</taxon>
        <taxon>Amycolatopsis</taxon>
    </lineage>
</organism>
<dbReference type="Pfam" id="PF04073">
    <property type="entry name" value="tRNA_edit"/>
    <property type="match status" value="1"/>
</dbReference>
<dbReference type="Proteomes" id="UP001440984">
    <property type="component" value="Unassembled WGS sequence"/>
</dbReference>
<dbReference type="InterPro" id="IPR007214">
    <property type="entry name" value="YbaK/aa-tRNA-synth-assoc-dom"/>
</dbReference>
<dbReference type="Gene3D" id="3.90.960.10">
    <property type="entry name" value="YbaK/aminoacyl-tRNA synthetase-associated domain"/>
    <property type="match status" value="1"/>
</dbReference>
<dbReference type="InterPro" id="IPR036754">
    <property type="entry name" value="YbaK/aa-tRNA-synt-asso_dom_sf"/>
</dbReference>
<dbReference type="EMBL" id="JBDZYD010000016">
    <property type="protein sequence ID" value="MEQ0564622.1"/>
    <property type="molecule type" value="Genomic_DNA"/>
</dbReference>
<reference evidence="2 3" key="1">
    <citation type="submission" date="2024-05" db="EMBL/GenBank/DDBJ databases">
        <authorList>
            <person name="Zhao H."/>
            <person name="Xu Y."/>
            <person name="Lin S."/>
            <person name="Spain J.C."/>
            <person name="Zhou N.-Y."/>
        </authorList>
    </citation>
    <scope>NUCLEOTIDE SEQUENCE [LARGE SCALE GENOMIC DNA]</scope>
    <source>
        <strain evidence="2 3">NEAU-NG30</strain>
    </source>
</reference>
<comment type="caution">
    <text evidence="2">The sequence shown here is derived from an EMBL/GenBank/DDBJ whole genome shotgun (WGS) entry which is preliminary data.</text>
</comment>
<evidence type="ECO:0000313" key="3">
    <source>
        <dbReference type="Proteomes" id="UP001440984"/>
    </source>
</evidence>
<protein>
    <submittedName>
        <fullName evidence="2">YbaK/EbsC family protein</fullName>
    </submittedName>
</protein>
<dbReference type="SUPFAM" id="SSF55826">
    <property type="entry name" value="YbaK/ProRS associated domain"/>
    <property type="match status" value="1"/>
</dbReference>
<dbReference type="RefSeq" id="WP_348955691.1">
    <property type="nucleotide sequence ID" value="NZ_JBDZYD010000016.1"/>
</dbReference>